<dbReference type="GO" id="GO:0009055">
    <property type="term" value="F:electron transfer activity"/>
    <property type="evidence" value="ECO:0007669"/>
    <property type="project" value="InterPro"/>
</dbReference>
<name>A0A432W7P5_9GAMM</name>
<dbReference type="Proteomes" id="UP000288293">
    <property type="component" value="Unassembled WGS sequence"/>
</dbReference>
<dbReference type="InterPro" id="IPR002321">
    <property type="entry name" value="Cyt_c_II"/>
</dbReference>
<evidence type="ECO:0000313" key="9">
    <source>
        <dbReference type="EMBL" id="RUO26107.1"/>
    </source>
</evidence>
<dbReference type="Pfam" id="PF01322">
    <property type="entry name" value="Cytochrom_C_2"/>
    <property type="match status" value="1"/>
</dbReference>
<dbReference type="InterPro" id="IPR012127">
    <property type="entry name" value="Cyt_c_prime"/>
</dbReference>
<evidence type="ECO:0000256" key="4">
    <source>
        <dbReference type="ARBA" id="ARBA00022982"/>
    </source>
</evidence>
<evidence type="ECO:0000256" key="5">
    <source>
        <dbReference type="ARBA" id="ARBA00023004"/>
    </source>
</evidence>
<sequence length="160" mass="17813">MPKTSNKYLSLVTAAVLSVGAVASSTSFATAFTDGDKAVEYRQQALQLIRENFAFMASMVRGDRDYDGELFEERAQALYHLSYVPWDGFINAGYQHSGNGDALPAVWENWDDFKERSEQLQADAKALAEAAASHDMGDIRPLFMSAARNCQQCHENYRAD</sequence>
<evidence type="ECO:0000256" key="7">
    <source>
        <dbReference type="PIRSR" id="PIRSR000027-2"/>
    </source>
</evidence>
<evidence type="ECO:0000256" key="6">
    <source>
        <dbReference type="PIRSR" id="PIRSR000027-1"/>
    </source>
</evidence>
<evidence type="ECO:0000256" key="1">
    <source>
        <dbReference type="ARBA" id="ARBA00022448"/>
    </source>
</evidence>
<dbReference type="Gene3D" id="1.20.120.10">
    <property type="entry name" value="Cytochrome c/b562"/>
    <property type="match status" value="1"/>
</dbReference>
<gene>
    <name evidence="9" type="ORF">CWE09_05110</name>
</gene>
<accession>A0A432W7P5</accession>
<dbReference type="SUPFAM" id="SSF47175">
    <property type="entry name" value="Cytochromes"/>
    <property type="match status" value="1"/>
</dbReference>
<dbReference type="RefSeq" id="WP_126802923.1">
    <property type="nucleotide sequence ID" value="NZ_PIPL01000001.1"/>
</dbReference>
<dbReference type="PIRSF" id="PIRSF000027">
    <property type="entry name" value="Cytc_c_prime"/>
    <property type="match status" value="1"/>
</dbReference>
<evidence type="ECO:0000256" key="3">
    <source>
        <dbReference type="ARBA" id="ARBA00022723"/>
    </source>
</evidence>
<dbReference type="EMBL" id="PIPL01000001">
    <property type="protein sequence ID" value="RUO26107.1"/>
    <property type="molecule type" value="Genomic_DNA"/>
</dbReference>
<keyword evidence="3 6" id="KW-0479">Metal-binding</keyword>
<feature type="binding site" description="covalent" evidence="7">
    <location>
        <position position="150"/>
    </location>
    <ligand>
        <name>heme c</name>
        <dbReference type="ChEBI" id="CHEBI:61717"/>
    </ligand>
</feature>
<dbReference type="GO" id="GO:0005506">
    <property type="term" value="F:iron ion binding"/>
    <property type="evidence" value="ECO:0007669"/>
    <property type="project" value="InterPro"/>
</dbReference>
<dbReference type="PROSITE" id="PS51009">
    <property type="entry name" value="CYTCII"/>
    <property type="match status" value="1"/>
</dbReference>
<organism evidence="9 10">
    <name type="scientific">Aliidiomarina minuta</name>
    <dbReference type="NCBI Taxonomy" id="880057"/>
    <lineage>
        <taxon>Bacteria</taxon>
        <taxon>Pseudomonadati</taxon>
        <taxon>Pseudomonadota</taxon>
        <taxon>Gammaproteobacteria</taxon>
        <taxon>Alteromonadales</taxon>
        <taxon>Idiomarinaceae</taxon>
        <taxon>Aliidiomarina</taxon>
    </lineage>
</organism>
<dbReference type="GO" id="GO:0042597">
    <property type="term" value="C:periplasmic space"/>
    <property type="evidence" value="ECO:0007669"/>
    <property type="project" value="InterPro"/>
</dbReference>
<feature type="chain" id="PRO_5019342346" evidence="8">
    <location>
        <begin position="30"/>
        <end position="160"/>
    </location>
</feature>
<feature type="signal peptide" evidence="8">
    <location>
        <begin position="1"/>
        <end position="29"/>
    </location>
</feature>
<reference evidence="9 10" key="1">
    <citation type="journal article" date="2011" name="Front. Microbiol.">
        <title>Genomic signatures of strain selection and enhancement in Bacillus atrophaeus var. globigii, a historical biowarfare simulant.</title>
        <authorList>
            <person name="Gibbons H.S."/>
            <person name="Broomall S.M."/>
            <person name="McNew L.A."/>
            <person name="Daligault H."/>
            <person name="Chapman C."/>
            <person name="Bruce D."/>
            <person name="Karavis M."/>
            <person name="Krepps M."/>
            <person name="McGregor P.A."/>
            <person name="Hong C."/>
            <person name="Park K.H."/>
            <person name="Akmal A."/>
            <person name="Feldman A."/>
            <person name="Lin J.S."/>
            <person name="Chang W.E."/>
            <person name="Higgs B.W."/>
            <person name="Demirev P."/>
            <person name="Lindquist J."/>
            <person name="Liem A."/>
            <person name="Fochler E."/>
            <person name="Read T.D."/>
            <person name="Tapia R."/>
            <person name="Johnson S."/>
            <person name="Bishop-Lilly K.A."/>
            <person name="Detter C."/>
            <person name="Han C."/>
            <person name="Sozhamannan S."/>
            <person name="Rosenzweig C.N."/>
            <person name="Skowronski E.W."/>
        </authorList>
    </citation>
    <scope>NUCLEOTIDE SEQUENCE [LARGE SCALE GENOMIC DNA]</scope>
    <source>
        <strain evidence="9 10">MLST1</strain>
    </source>
</reference>
<evidence type="ECO:0000313" key="10">
    <source>
        <dbReference type="Proteomes" id="UP000288293"/>
    </source>
</evidence>
<dbReference type="GO" id="GO:0022900">
    <property type="term" value="P:electron transport chain"/>
    <property type="evidence" value="ECO:0007669"/>
    <property type="project" value="InterPro"/>
</dbReference>
<keyword evidence="10" id="KW-1185">Reference proteome</keyword>
<evidence type="ECO:0000256" key="8">
    <source>
        <dbReference type="SAM" id="SignalP"/>
    </source>
</evidence>
<keyword evidence="2 7" id="KW-0349">Heme</keyword>
<dbReference type="AlphaFoldDB" id="A0A432W7P5"/>
<keyword evidence="4" id="KW-0249">Electron transport</keyword>
<keyword evidence="8" id="KW-0732">Signal</keyword>
<protein>
    <submittedName>
        <fullName evidence="9">Cytochrome C556</fullName>
    </submittedName>
</protein>
<evidence type="ECO:0000256" key="2">
    <source>
        <dbReference type="ARBA" id="ARBA00022617"/>
    </source>
</evidence>
<proteinExistence type="predicted"/>
<feature type="binding site" description="covalent" evidence="7">
    <location>
        <position position="153"/>
    </location>
    <ligand>
        <name>heme c</name>
        <dbReference type="ChEBI" id="CHEBI:61717"/>
    </ligand>
</feature>
<keyword evidence="1" id="KW-0813">Transport</keyword>
<keyword evidence="5 6" id="KW-0408">Iron</keyword>
<dbReference type="OrthoDB" id="5520910at2"/>
<feature type="binding site" description="axial binding residue" evidence="6">
    <location>
        <position position="154"/>
    </location>
    <ligand>
        <name>heme c</name>
        <dbReference type="ChEBI" id="CHEBI:61717"/>
    </ligand>
    <ligandPart>
        <name>Fe</name>
        <dbReference type="ChEBI" id="CHEBI:18248"/>
    </ligandPart>
</feature>
<dbReference type="GO" id="GO:0020037">
    <property type="term" value="F:heme binding"/>
    <property type="evidence" value="ECO:0007669"/>
    <property type="project" value="InterPro"/>
</dbReference>
<comment type="caution">
    <text evidence="9">The sequence shown here is derived from an EMBL/GenBank/DDBJ whole genome shotgun (WGS) entry which is preliminary data.</text>
</comment>
<dbReference type="InterPro" id="IPR010980">
    <property type="entry name" value="Cyt_c/b562"/>
</dbReference>
<comment type="PTM">
    <text evidence="7">Binds 1 heme group per subunit.</text>
</comment>